<name>A0AA37Q587_9BACT</name>
<dbReference type="PANTHER" id="PTHR45947">
    <property type="entry name" value="SULFOQUINOVOSYL TRANSFERASE SQD2"/>
    <property type="match status" value="1"/>
</dbReference>
<dbReference type="RefSeq" id="WP_284351024.1">
    <property type="nucleotide sequence ID" value="NZ_BRXS01000004.1"/>
</dbReference>
<dbReference type="Pfam" id="PF00534">
    <property type="entry name" value="Glycos_transf_1"/>
    <property type="match status" value="1"/>
</dbReference>
<feature type="region of interest" description="Disordered" evidence="1">
    <location>
        <begin position="388"/>
        <end position="425"/>
    </location>
</feature>
<gene>
    <name evidence="4" type="ORF">rosag_30870</name>
</gene>
<dbReference type="InterPro" id="IPR050194">
    <property type="entry name" value="Glycosyltransferase_grp1"/>
</dbReference>
<dbReference type="AlphaFoldDB" id="A0AA37Q587"/>
<organism evidence="4 5">
    <name type="scientific">Roseisolibacter agri</name>
    <dbReference type="NCBI Taxonomy" id="2014610"/>
    <lineage>
        <taxon>Bacteria</taxon>
        <taxon>Pseudomonadati</taxon>
        <taxon>Gemmatimonadota</taxon>
        <taxon>Gemmatimonadia</taxon>
        <taxon>Gemmatimonadales</taxon>
        <taxon>Gemmatimonadaceae</taxon>
        <taxon>Roseisolibacter</taxon>
    </lineage>
</organism>
<dbReference type="Pfam" id="PF13439">
    <property type="entry name" value="Glyco_transf_4"/>
    <property type="match status" value="1"/>
</dbReference>
<feature type="domain" description="Glycosyl transferase family 1" evidence="2">
    <location>
        <begin position="196"/>
        <end position="350"/>
    </location>
</feature>
<dbReference type="InterPro" id="IPR023881">
    <property type="entry name" value="Thiol_BshA"/>
</dbReference>
<evidence type="ECO:0000259" key="2">
    <source>
        <dbReference type="Pfam" id="PF00534"/>
    </source>
</evidence>
<dbReference type="EMBL" id="BRXS01000004">
    <property type="protein sequence ID" value="GLC26574.1"/>
    <property type="molecule type" value="Genomic_DNA"/>
</dbReference>
<accession>A0AA37Q587</accession>
<dbReference type="Proteomes" id="UP001161325">
    <property type="component" value="Unassembled WGS sequence"/>
</dbReference>
<evidence type="ECO:0000256" key="1">
    <source>
        <dbReference type="SAM" id="MobiDB-lite"/>
    </source>
</evidence>
<dbReference type="GO" id="GO:0071793">
    <property type="term" value="P:bacillithiol biosynthetic process"/>
    <property type="evidence" value="ECO:0007669"/>
    <property type="project" value="InterPro"/>
</dbReference>
<dbReference type="Gene3D" id="3.40.50.2000">
    <property type="entry name" value="Glycogen Phosphorylase B"/>
    <property type="match status" value="2"/>
</dbReference>
<keyword evidence="5" id="KW-1185">Reference proteome</keyword>
<protein>
    <submittedName>
        <fullName evidence="4">N-acetyl-alpha-D-glucosaminyl L-malate synthase BshA</fullName>
    </submittedName>
</protein>
<feature type="domain" description="Glycosyltransferase subfamily 4-like N-terminal" evidence="3">
    <location>
        <begin position="11"/>
        <end position="180"/>
    </location>
</feature>
<reference evidence="4" key="1">
    <citation type="submission" date="2022-08" db="EMBL/GenBank/DDBJ databases">
        <title>Draft genome sequencing of Roseisolibacter agri AW1220.</title>
        <authorList>
            <person name="Tobiishi Y."/>
            <person name="Tonouchi A."/>
        </authorList>
    </citation>
    <scope>NUCLEOTIDE SEQUENCE</scope>
    <source>
        <strain evidence="4">AW1220</strain>
    </source>
</reference>
<proteinExistence type="predicted"/>
<dbReference type="SUPFAM" id="SSF53756">
    <property type="entry name" value="UDP-Glycosyltransferase/glycogen phosphorylase"/>
    <property type="match status" value="1"/>
</dbReference>
<dbReference type="NCBIfam" id="TIGR03999">
    <property type="entry name" value="thiol_BshA"/>
    <property type="match status" value="1"/>
</dbReference>
<evidence type="ECO:0000313" key="5">
    <source>
        <dbReference type="Proteomes" id="UP001161325"/>
    </source>
</evidence>
<dbReference type="InterPro" id="IPR028098">
    <property type="entry name" value="Glyco_trans_4-like_N"/>
</dbReference>
<evidence type="ECO:0000259" key="3">
    <source>
        <dbReference type="Pfam" id="PF13439"/>
    </source>
</evidence>
<comment type="caution">
    <text evidence="4">The sequence shown here is derived from an EMBL/GenBank/DDBJ whole genome shotgun (WGS) entry which is preliminary data.</text>
</comment>
<sequence>MKIGITCYPTYGGSGAVATELGIALAARGHEVHFITYQQPFRLPNFLPRIFFHEVDVGRYPLFEYPPYDLALAVRMHEVVRAHELDVLHCHYALPHATSAWIAREMLRDKGDDVQVVTTLHGTDITIVGQDPSFHAITKFSIERSDFVTAVSEYLRRETMAAFGCTGCNVEVIHNFVDPAVYDRTAHPPALSWLVPRGRKVIMHVSNMRPVKRVRDVVRTFAKVTAEVPSVLFMVGDGPERVDAEQEARALGVERQVHFLGKLEAVAPLLAGADLFLLPSASESFGLSALEALSSGVPVVASRAGGLAEVVRDGETGALCDVGDVDGMATASIAILRDPERWRAMSEAAAADARERFTLEKVVARYEALYERAIASRPQPAVRVERASRRTTPLGMPAVPTPAAVPAPVGAGAAVRDEADGPPSD</sequence>
<evidence type="ECO:0000313" key="4">
    <source>
        <dbReference type="EMBL" id="GLC26574.1"/>
    </source>
</evidence>
<dbReference type="PANTHER" id="PTHR45947:SF3">
    <property type="entry name" value="SULFOQUINOVOSYL TRANSFERASE SQD2"/>
    <property type="match status" value="1"/>
</dbReference>
<dbReference type="GO" id="GO:0016757">
    <property type="term" value="F:glycosyltransferase activity"/>
    <property type="evidence" value="ECO:0007669"/>
    <property type="project" value="InterPro"/>
</dbReference>
<dbReference type="InterPro" id="IPR001296">
    <property type="entry name" value="Glyco_trans_1"/>
</dbReference>